<dbReference type="AlphaFoldDB" id="A0A8J3AQN9"/>
<evidence type="ECO:0000313" key="3">
    <source>
        <dbReference type="Proteomes" id="UP000626244"/>
    </source>
</evidence>
<accession>A0A8J3AQN9</accession>
<evidence type="ECO:0000313" key="2">
    <source>
        <dbReference type="EMBL" id="GGI17999.1"/>
    </source>
</evidence>
<dbReference type="InterPro" id="IPR035903">
    <property type="entry name" value="HesB-like_dom_sf"/>
</dbReference>
<comment type="caution">
    <text evidence="2">The sequence shown here is derived from an EMBL/GenBank/DDBJ whole genome shotgun (WGS) entry which is preliminary data.</text>
</comment>
<gene>
    <name evidence="2" type="ORF">GCM10007380_40740</name>
</gene>
<dbReference type="EMBL" id="BMHB01000004">
    <property type="protein sequence ID" value="GGI17999.1"/>
    <property type="molecule type" value="Genomic_DNA"/>
</dbReference>
<dbReference type="InterPro" id="IPR000361">
    <property type="entry name" value="ATAP_core_dom"/>
</dbReference>
<dbReference type="SUPFAM" id="SSF89360">
    <property type="entry name" value="HesB-like domain"/>
    <property type="match status" value="1"/>
</dbReference>
<evidence type="ECO:0000259" key="1">
    <source>
        <dbReference type="Pfam" id="PF01521"/>
    </source>
</evidence>
<sequence length="104" mass="11707">MNITITEHAKNQLDQLVGKSPNHKVFLHYEMGGCGSPLDGVLRIKLIKSIDGLHQIQSNGMTIYINKNTINFLDDDLVIDYTDGFHIKSSNQIYSYKIGIEIEA</sequence>
<name>A0A8J3AQN9_9BACI</name>
<feature type="domain" description="Core" evidence="1">
    <location>
        <begin position="1"/>
        <end position="100"/>
    </location>
</feature>
<dbReference type="Proteomes" id="UP000626244">
    <property type="component" value="Unassembled WGS sequence"/>
</dbReference>
<organism evidence="2 3">
    <name type="scientific">Gottfriedia solisilvae</name>
    <dbReference type="NCBI Taxonomy" id="1516104"/>
    <lineage>
        <taxon>Bacteria</taxon>
        <taxon>Bacillati</taxon>
        <taxon>Bacillota</taxon>
        <taxon>Bacilli</taxon>
        <taxon>Bacillales</taxon>
        <taxon>Bacillaceae</taxon>
        <taxon>Gottfriedia</taxon>
    </lineage>
</organism>
<protein>
    <recommendedName>
        <fullName evidence="1">Core domain-containing protein</fullName>
    </recommendedName>
</protein>
<reference evidence="3" key="1">
    <citation type="journal article" date="2019" name="Int. J. Syst. Evol. Microbiol.">
        <title>The Global Catalogue of Microorganisms (GCM) 10K type strain sequencing project: providing services to taxonomists for standard genome sequencing and annotation.</title>
        <authorList>
            <consortium name="The Broad Institute Genomics Platform"/>
            <consortium name="The Broad Institute Genome Sequencing Center for Infectious Disease"/>
            <person name="Wu L."/>
            <person name="Ma J."/>
        </authorList>
    </citation>
    <scope>NUCLEOTIDE SEQUENCE [LARGE SCALE GENOMIC DNA]</scope>
    <source>
        <strain evidence="3">CGMCC 1.14993</strain>
    </source>
</reference>
<dbReference type="RefSeq" id="WP_235821567.1">
    <property type="nucleotide sequence ID" value="NZ_BMHB01000004.1"/>
</dbReference>
<proteinExistence type="predicted"/>
<dbReference type="Gene3D" id="2.60.300.12">
    <property type="entry name" value="HesB-like domain"/>
    <property type="match status" value="1"/>
</dbReference>
<dbReference type="Pfam" id="PF01521">
    <property type="entry name" value="Fe-S_biosyn"/>
    <property type="match status" value="1"/>
</dbReference>
<keyword evidence="3" id="KW-1185">Reference proteome</keyword>